<sequence>SFFEFHPDSNQCGSAQQLLSQIAEIDHCERIAPRTLSIHYNLRHISLEVIELLLEELGFHLETGLLYKLTHALYHYTEEVQQDNLGINNNSAVDTKMVFMNRYQHVLHGCRDKTPAHLRDYK</sequence>
<name>A0A3B0ZIJ7_9ZZZZ</name>
<proteinExistence type="predicted"/>
<accession>A0A3B0ZIJ7</accession>
<dbReference type="EMBL" id="UOFP01000208">
    <property type="protein sequence ID" value="VAW88073.1"/>
    <property type="molecule type" value="Genomic_DNA"/>
</dbReference>
<organism evidence="1">
    <name type="scientific">hydrothermal vent metagenome</name>
    <dbReference type="NCBI Taxonomy" id="652676"/>
    <lineage>
        <taxon>unclassified sequences</taxon>
        <taxon>metagenomes</taxon>
        <taxon>ecological metagenomes</taxon>
    </lineage>
</organism>
<gene>
    <name evidence="1" type="ORF">MNBD_GAMMA18-1448</name>
</gene>
<evidence type="ECO:0000313" key="1">
    <source>
        <dbReference type="EMBL" id="VAW88073.1"/>
    </source>
</evidence>
<feature type="non-terminal residue" evidence="1">
    <location>
        <position position="1"/>
    </location>
</feature>
<protein>
    <submittedName>
        <fullName evidence="1">Uncharacterized protein</fullName>
    </submittedName>
</protein>
<dbReference type="AlphaFoldDB" id="A0A3B0ZIJ7"/>
<reference evidence="1" key="1">
    <citation type="submission" date="2018-06" db="EMBL/GenBank/DDBJ databases">
        <authorList>
            <person name="Zhirakovskaya E."/>
        </authorList>
    </citation>
    <scope>NUCLEOTIDE SEQUENCE</scope>
</reference>